<reference evidence="4" key="2">
    <citation type="submission" date="2025-04" db="UniProtKB">
        <authorList>
            <consortium name="RefSeq"/>
        </authorList>
    </citation>
    <scope>IDENTIFICATION</scope>
    <source>
        <strain evidence="4">USDA-PBARC FA_bdor</strain>
        <tissue evidence="4">Whole organism</tissue>
    </source>
</reference>
<dbReference type="KEGG" id="fas:105264780"/>
<sequence>MKYIIILCAVVPLAMAITGENNSEDSNSIKLWSEETQSWINDFVDTFRRTITFLDTSIRASLDRVHDVYYTSKYEEVKQKYLALAKEYEHSTEDKCIQYIRGILRANEKYHKQLSDHLNNTSQSWVKSVNDFHSLNTTGNKLAEMIVSGDICGSEIKINGVKTVVDCTNKQEMAVYESTVAKEILKNVKGFMAYVTYWETLFHNFYTNNSFQAFYFGKTDAELRKFCHKKS</sequence>
<organism evidence="2">
    <name type="scientific">Fopius arisanus</name>
    <dbReference type="NCBI Taxonomy" id="64838"/>
    <lineage>
        <taxon>Eukaryota</taxon>
        <taxon>Metazoa</taxon>
        <taxon>Ecdysozoa</taxon>
        <taxon>Arthropoda</taxon>
        <taxon>Hexapoda</taxon>
        <taxon>Insecta</taxon>
        <taxon>Pterygota</taxon>
        <taxon>Neoptera</taxon>
        <taxon>Endopterygota</taxon>
        <taxon>Hymenoptera</taxon>
        <taxon>Apocrita</taxon>
        <taxon>Ichneumonoidea</taxon>
        <taxon>Braconidae</taxon>
        <taxon>Opiinae</taxon>
        <taxon>Fopius</taxon>
    </lineage>
</organism>
<dbReference type="GeneID" id="105264780"/>
<protein>
    <submittedName>
        <fullName evidence="2">4 protein</fullName>
    </submittedName>
</protein>
<dbReference type="Proteomes" id="UP000694866">
    <property type="component" value="Unplaced"/>
</dbReference>
<accession>A0A9R1SZZ4</accession>
<feature type="signal peptide" evidence="1">
    <location>
        <begin position="1"/>
        <end position="16"/>
    </location>
</feature>
<dbReference type="AlphaFoldDB" id="A0A0C9RL20"/>
<evidence type="ECO:0000256" key="1">
    <source>
        <dbReference type="SAM" id="SignalP"/>
    </source>
</evidence>
<evidence type="ECO:0000313" key="4">
    <source>
        <dbReference type="RefSeq" id="XP_011300195.1"/>
    </source>
</evidence>
<keyword evidence="1" id="KW-0732">Signal</keyword>
<gene>
    <name evidence="2" type="primary">4</name>
    <name evidence="4" type="synonym">LOC105264780</name>
    <name evidence="2" type="ORF">g.4433</name>
</gene>
<evidence type="ECO:0000313" key="3">
    <source>
        <dbReference type="Proteomes" id="UP000694866"/>
    </source>
</evidence>
<proteinExistence type="predicted"/>
<name>A0A0C9RL20_9HYME</name>
<reference evidence="2" key="1">
    <citation type="submission" date="2015-01" db="EMBL/GenBank/DDBJ databases">
        <title>Transcriptome Assembly of Fopius arisanus.</title>
        <authorList>
            <person name="Geib S."/>
        </authorList>
    </citation>
    <scope>NUCLEOTIDE SEQUENCE</scope>
</reference>
<evidence type="ECO:0000313" key="2">
    <source>
        <dbReference type="EMBL" id="JAG78682.1"/>
    </source>
</evidence>
<dbReference type="EMBL" id="GBYB01008915">
    <property type="protein sequence ID" value="JAG78682.1"/>
    <property type="molecule type" value="Transcribed_RNA"/>
</dbReference>
<feature type="chain" id="PRO_5044541751" evidence="1">
    <location>
        <begin position="17"/>
        <end position="231"/>
    </location>
</feature>
<keyword evidence="3" id="KW-1185">Reference proteome</keyword>
<accession>A0A0C9RL20</accession>
<dbReference type="RefSeq" id="XP_011300195.1">
    <property type="nucleotide sequence ID" value="XM_011301893.1"/>
</dbReference>